<dbReference type="Gene3D" id="1.25.10.10">
    <property type="entry name" value="Leucine-rich Repeat Variant"/>
    <property type="match status" value="2"/>
</dbReference>
<dbReference type="GO" id="GO:0036503">
    <property type="term" value="P:ERAD pathway"/>
    <property type="evidence" value="ECO:0007669"/>
    <property type="project" value="TreeGrafter"/>
</dbReference>
<evidence type="ECO:0000313" key="8">
    <source>
        <dbReference type="Proteomes" id="UP000094455"/>
    </source>
</evidence>
<dbReference type="GO" id="GO:0060090">
    <property type="term" value="F:molecular adaptor activity"/>
    <property type="evidence" value="ECO:0007669"/>
    <property type="project" value="EnsemblFungi"/>
</dbReference>
<evidence type="ECO:0000313" key="7">
    <source>
        <dbReference type="EMBL" id="ODQ48576.1"/>
    </source>
</evidence>
<evidence type="ECO:0000256" key="3">
    <source>
        <dbReference type="ARBA" id="ARBA00022737"/>
    </source>
</evidence>
<evidence type="ECO:0000256" key="4">
    <source>
        <dbReference type="ARBA" id="ARBA00022942"/>
    </source>
</evidence>
<dbReference type="SUPFAM" id="SSF48371">
    <property type="entry name" value="ARM repeat"/>
    <property type="match status" value="3"/>
</dbReference>
<keyword evidence="3" id="KW-0677">Repeat</keyword>
<evidence type="ECO:0000259" key="5">
    <source>
        <dbReference type="Pfam" id="PF13001"/>
    </source>
</evidence>
<dbReference type="Proteomes" id="UP000094455">
    <property type="component" value="Unassembled WGS sequence"/>
</dbReference>
<evidence type="ECO:0000259" key="6">
    <source>
        <dbReference type="Pfam" id="PF24492"/>
    </source>
</evidence>
<proteinExistence type="predicted"/>
<dbReference type="GeneID" id="30181689"/>
<dbReference type="PANTHER" id="PTHR23346:SF19">
    <property type="entry name" value="PROTEASOME ADAPTER AND SCAFFOLD PROTEIN ECM29"/>
    <property type="match status" value="1"/>
</dbReference>
<evidence type="ECO:0000256" key="1">
    <source>
        <dbReference type="ARBA" id="ARBA00004496"/>
    </source>
</evidence>
<feature type="domain" description="Proteasome component Ecm29 N-terminal" evidence="5">
    <location>
        <begin position="11"/>
        <end position="497"/>
    </location>
</feature>
<keyword evidence="4" id="KW-0647">Proteasome</keyword>
<feature type="domain" description="Proteasome adapter and scaffold protein ECM29 HEAT-repeat" evidence="6">
    <location>
        <begin position="1244"/>
        <end position="1405"/>
    </location>
</feature>
<dbReference type="GO" id="GO:0005634">
    <property type="term" value="C:nucleus"/>
    <property type="evidence" value="ECO:0007669"/>
    <property type="project" value="EnsemblFungi"/>
</dbReference>
<dbReference type="Pfam" id="PF24492">
    <property type="entry name" value="HEAT_ECM29"/>
    <property type="match status" value="1"/>
</dbReference>
<dbReference type="EMBL" id="KV454001">
    <property type="protein sequence ID" value="ODQ48576.1"/>
    <property type="molecule type" value="Genomic_DNA"/>
</dbReference>
<accession>A0A1E3NR68</accession>
<dbReference type="STRING" id="763406.A0A1E3NR68"/>
<sequence>MSSGSQELQLIQKVELRFALADTNEKFQSSLQLYLAPLLLKFASSDKEVRVQLGKTVKFLLSKFNATPELKLPYKALLDQVKSPNLKPGQDPAVVQSYTLLFLSKSIPRLSNEEKKELFPLLIEDMSTFKDSVSARLFNISCKILDSLSDSDLSILANCVANWKSEHDKSFLAEKYYKFMLLHSVSVDASGMIPNNITEPGLSREECSFFFYYAGVVFNSSTLVEYKMKILKFIEPMPDFDKVTTFLCASADGDSKVSSFASTSLKRIPIDYENKIFIDQLVSLFVGDEHDQRQPARLPLQEKILNILCKSKIATTLDSIEKISTIGLNSSNVKLKQSTVAFVRWFTTNNSLNATNDDTVTKIAHQLKLNLSDITADKSSPNYLDNRRYQYETLGLLLKKSSTLIDIPYIQFLIDMYSADDKELQPVIQDALIGLTTNLSFLSTSQRLKLKDLLMEIFEKSNETSNSSFSQIRFIGVKYINYLFPFSDAQTRIINIMTQSKFDRIETVEESRKGLNPYLFKLNNPLIDTIDFPQFDTVMKYILRYKDSINIEVALTLAFRCLTMNLISNQDTIVAIDQYWETRIDKALELDPTIKDSLLKALKEFHDIDGDTTEHFADSSLNFFIDLAFNYIKASNSTSILILLTKILTLCCTDVTNALTDHIPLLLDSQFDALTYESFHYVSELTGIICTTPQVENDAVLKILDQLLKRGSTSSAGFIVSRLVLRGRASIIDQKIFNSILELIEGNLNSSSTRQLRMALDCISQLSMFGCLGPQLQLSSSVESFKTKFVEKLKPLVLKCNEFAIYAWCYLSLSYCNDENTVDGELNSFEQIIYETHVTKQTDNHFTTGEGFAILCDGWSSSFMKDKNDIPDCKVSIDLNPKRCKIILDNILTFCKTTKPSLRKASCIWLLSIVQYCTDEIIMEKINDIQFAFMRFLSDREEIIQESASRGLSITYEKGGYDVQETLVHNLLKSFTDSNKTSKELISGYVDENTELFDSGVLNTGDGESVSTYKDVLNLASEVGNPSLVYKFMSLAKNSALWSSRKGLAFGLGAILDKEKLDTLLKENPKLSNKLIPKLFRYKFDPSASISRTMNNIWDNLILNNKATLNENFDSILKELLAGMGDREWRVREASTGALQDLLRHCEFSKFENDLERIWLMAFRAMDDIKGSVRKEGTELTRFLANTMVLKLNSSSNSSAQESILKQLVPFLLGNNGLLSDSEDVKKFAFDTIMKLISTSSKSLEPFVANMVQQMILLMSSVEPQVINYLTLNADKYNMEVEDIDSQRIGLVGSSPMMEAIEKLMDLLDEKTVASFIEELGVAVKTSIGLPSKVAGSKAIVNLILRHFFIVSNYGDQLLKIASGQLKDRNETVAKSYAIACGYCVRISSVKKIESFGKKLTKYYFEKKSDTNSDDRLPKISSVACEAVSNFANDTLHSNASIFLPLSFIAKHDLNSEIAKNFNKVWSDSTSSSVSAIKLYFPEIISLIKRHISGQTFSLRKTIAMSIIEIIETLDVRINDLDPSYLEELYELLLESLAGRVYEGKEKLLDSLVNLSCKSDKFLTNNDELYLKIESRVLNEANRKSQWYRKHSILALGNLLHIYYEDISLYDKYLELVDGLLSPKELDSDDEDDKMDVDSSPDHKVTAARCDMIQKVLLNVLYSISGGKMVNTNALKYVLQKVDRFLSETNIDLLPNSDSKFRFKQGIITLLTSLVGLNDGHVLPNSEKNYYEERLFELWLKSKDVIGSSDNLQSILVGYARLTGLLLEKLDLDSDRKTSCAMALKMLKSENVNSVVTIECDKVLQKRK</sequence>
<dbReference type="InterPro" id="IPR024372">
    <property type="entry name" value="Ecm29_N"/>
</dbReference>
<dbReference type="InterPro" id="IPR055443">
    <property type="entry name" value="HEAT_ECM29"/>
</dbReference>
<gene>
    <name evidence="7" type="ORF">PICMEDRAFT_84111</name>
</gene>
<name>A0A1E3NR68_9ASCO</name>
<dbReference type="Pfam" id="PF23731">
    <property type="entry name" value="ARM_ECM29_C"/>
    <property type="match status" value="1"/>
</dbReference>
<comment type="subcellular location">
    <subcellularLocation>
        <location evidence="1">Cytoplasm</location>
    </subcellularLocation>
</comment>
<dbReference type="InterPro" id="IPR016024">
    <property type="entry name" value="ARM-type_fold"/>
</dbReference>
<dbReference type="RefSeq" id="XP_019019689.1">
    <property type="nucleotide sequence ID" value="XM_019165002.1"/>
</dbReference>
<dbReference type="GO" id="GO:0043248">
    <property type="term" value="P:proteasome assembly"/>
    <property type="evidence" value="ECO:0007669"/>
    <property type="project" value="EnsemblFungi"/>
</dbReference>
<keyword evidence="8" id="KW-1185">Reference proteome</keyword>
<dbReference type="OrthoDB" id="16066at2759"/>
<organism evidence="7 8">
    <name type="scientific">Pichia membranifaciens NRRL Y-2026</name>
    <dbReference type="NCBI Taxonomy" id="763406"/>
    <lineage>
        <taxon>Eukaryota</taxon>
        <taxon>Fungi</taxon>
        <taxon>Dikarya</taxon>
        <taxon>Ascomycota</taxon>
        <taxon>Saccharomycotina</taxon>
        <taxon>Pichiomycetes</taxon>
        <taxon>Pichiales</taxon>
        <taxon>Pichiaceae</taxon>
        <taxon>Pichia</taxon>
    </lineage>
</organism>
<dbReference type="Pfam" id="PF13001">
    <property type="entry name" value="ECM29_N"/>
    <property type="match status" value="1"/>
</dbReference>
<protein>
    <submittedName>
        <fullName evidence="7">Uncharacterized protein</fullName>
    </submittedName>
</protein>
<dbReference type="GO" id="GO:0000502">
    <property type="term" value="C:proteasome complex"/>
    <property type="evidence" value="ECO:0007669"/>
    <property type="project" value="UniProtKB-KW"/>
</dbReference>
<evidence type="ECO:0000256" key="2">
    <source>
        <dbReference type="ARBA" id="ARBA00022490"/>
    </source>
</evidence>
<dbReference type="GO" id="GO:0005737">
    <property type="term" value="C:cytoplasm"/>
    <property type="evidence" value="ECO:0007669"/>
    <property type="project" value="UniProtKB-SubCell"/>
</dbReference>
<dbReference type="InterPro" id="IPR011989">
    <property type="entry name" value="ARM-like"/>
</dbReference>
<keyword evidence="2" id="KW-0963">Cytoplasm</keyword>
<dbReference type="GO" id="GO:0042030">
    <property type="term" value="F:ATPase inhibitor activity"/>
    <property type="evidence" value="ECO:0007669"/>
    <property type="project" value="EnsemblFungi"/>
</dbReference>
<dbReference type="PANTHER" id="PTHR23346">
    <property type="entry name" value="TRANSLATIONAL ACTIVATOR GCN1-RELATED"/>
    <property type="match status" value="1"/>
</dbReference>
<reference evidence="7 8" key="1">
    <citation type="journal article" date="2016" name="Proc. Natl. Acad. Sci. U.S.A.">
        <title>Comparative genomics of biotechnologically important yeasts.</title>
        <authorList>
            <person name="Riley R."/>
            <person name="Haridas S."/>
            <person name="Wolfe K.H."/>
            <person name="Lopes M.R."/>
            <person name="Hittinger C.T."/>
            <person name="Goeker M."/>
            <person name="Salamov A.A."/>
            <person name="Wisecaver J.H."/>
            <person name="Long T.M."/>
            <person name="Calvey C.H."/>
            <person name="Aerts A.L."/>
            <person name="Barry K.W."/>
            <person name="Choi C."/>
            <person name="Clum A."/>
            <person name="Coughlan A.Y."/>
            <person name="Deshpande S."/>
            <person name="Douglass A.P."/>
            <person name="Hanson S.J."/>
            <person name="Klenk H.-P."/>
            <person name="LaButti K.M."/>
            <person name="Lapidus A."/>
            <person name="Lindquist E.A."/>
            <person name="Lipzen A.M."/>
            <person name="Meier-Kolthoff J.P."/>
            <person name="Ohm R.A."/>
            <person name="Otillar R.P."/>
            <person name="Pangilinan J.L."/>
            <person name="Peng Y."/>
            <person name="Rokas A."/>
            <person name="Rosa C.A."/>
            <person name="Scheuner C."/>
            <person name="Sibirny A.A."/>
            <person name="Slot J.C."/>
            <person name="Stielow J.B."/>
            <person name="Sun H."/>
            <person name="Kurtzman C.P."/>
            <person name="Blackwell M."/>
            <person name="Grigoriev I.V."/>
            <person name="Jeffries T.W."/>
        </authorList>
    </citation>
    <scope>NUCLEOTIDE SEQUENCE [LARGE SCALE GENOMIC DNA]</scope>
    <source>
        <strain evidence="7 8">NRRL Y-2026</strain>
    </source>
</reference>